<protein>
    <submittedName>
        <fullName evidence="2">Copper resistance protein NlpE N-terminal domain-containing protein</fullName>
    </submittedName>
</protein>
<proteinExistence type="predicted"/>
<dbReference type="EMBL" id="JBHSGO010000205">
    <property type="protein sequence ID" value="MFC4666523.1"/>
    <property type="molecule type" value="Genomic_DNA"/>
</dbReference>
<evidence type="ECO:0000313" key="2">
    <source>
        <dbReference type="EMBL" id="MFC4666523.1"/>
    </source>
</evidence>
<evidence type="ECO:0000256" key="1">
    <source>
        <dbReference type="SAM" id="SignalP"/>
    </source>
</evidence>
<comment type="caution">
    <text evidence="2">The sequence shown here is derived from an EMBL/GenBank/DDBJ whole genome shotgun (WGS) entry which is preliminary data.</text>
</comment>
<accession>A0ABV9K937</accession>
<keyword evidence="3" id="KW-1185">Reference proteome</keyword>
<gene>
    <name evidence="2" type="ORF">ACFO3G_07950</name>
</gene>
<sequence length="163" mass="17719">MKKIIAFAGIALSLVACGGNKTNNDAAQDSARIADSIANVQMQDSRTLASVVGTYQDTIAAADGSMLVTLKLNEDKTWTMNTKYFTPKEVADDNENGMFKISGDTITLDRPDGMNVFVTATAEGKKKLRALNADKQLPEQPEMYELTIIEEVPAQNPDSEKKN</sequence>
<dbReference type="Proteomes" id="UP001596020">
    <property type="component" value="Unassembled WGS sequence"/>
</dbReference>
<dbReference type="RefSeq" id="WP_380079673.1">
    <property type="nucleotide sequence ID" value="NZ_JBHSGO010000205.1"/>
</dbReference>
<reference evidence="3" key="1">
    <citation type="journal article" date="2019" name="Int. J. Syst. Evol. Microbiol.">
        <title>The Global Catalogue of Microorganisms (GCM) 10K type strain sequencing project: providing services to taxonomists for standard genome sequencing and annotation.</title>
        <authorList>
            <consortium name="The Broad Institute Genomics Platform"/>
            <consortium name="The Broad Institute Genome Sequencing Center for Infectious Disease"/>
            <person name="Wu L."/>
            <person name="Ma J."/>
        </authorList>
    </citation>
    <scope>NUCLEOTIDE SEQUENCE [LARGE SCALE GENOMIC DNA]</scope>
    <source>
        <strain evidence="3">CGMCC 4.7357</strain>
    </source>
</reference>
<name>A0ABV9K937_9PORP</name>
<feature type="chain" id="PRO_5046359898" evidence="1">
    <location>
        <begin position="19"/>
        <end position="163"/>
    </location>
</feature>
<dbReference type="Pfam" id="PF04170">
    <property type="entry name" value="NlpE"/>
    <property type="match status" value="1"/>
</dbReference>
<organism evidence="2 3">
    <name type="scientific">Falsiporphyromonas endometrii</name>
    <dbReference type="NCBI Taxonomy" id="1387297"/>
    <lineage>
        <taxon>Bacteria</taxon>
        <taxon>Pseudomonadati</taxon>
        <taxon>Bacteroidota</taxon>
        <taxon>Bacteroidia</taxon>
        <taxon>Bacteroidales</taxon>
        <taxon>Porphyromonadaceae</taxon>
        <taxon>Falsiporphyromonas</taxon>
    </lineage>
</organism>
<keyword evidence="1" id="KW-0732">Signal</keyword>
<evidence type="ECO:0000313" key="3">
    <source>
        <dbReference type="Proteomes" id="UP001596020"/>
    </source>
</evidence>
<dbReference type="InterPro" id="IPR007298">
    <property type="entry name" value="Cu-R_lipoprotein_NlpE"/>
</dbReference>
<feature type="signal peptide" evidence="1">
    <location>
        <begin position="1"/>
        <end position="18"/>
    </location>
</feature>
<dbReference type="PROSITE" id="PS51257">
    <property type="entry name" value="PROKAR_LIPOPROTEIN"/>
    <property type="match status" value="1"/>
</dbReference>
<dbReference type="Gene3D" id="2.40.128.640">
    <property type="match status" value="1"/>
</dbReference>